<reference evidence="1 2" key="1">
    <citation type="submission" date="2020-08" db="EMBL/GenBank/DDBJ databases">
        <authorList>
            <person name="Xu S."/>
            <person name="Li A."/>
        </authorList>
    </citation>
    <scope>NUCLEOTIDE SEQUENCE [LARGE SCALE GENOMIC DNA]</scope>
    <source>
        <strain evidence="1 2">119BY6-57</strain>
    </source>
</reference>
<evidence type="ECO:0000313" key="2">
    <source>
        <dbReference type="Proteomes" id="UP000523196"/>
    </source>
</evidence>
<dbReference type="Proteomes" id="UP000523196">
    <property type="component" value="Unassembled WGS sequence"/>
</dbReference>
<name>A0A7W3TP38_9GAMM</name>
<proteinExistence type="predicted"/>
<dbReference type="RefSeq" id="WP_182688680.1">
    <property type="nucleotide sequence ID" value="NZ_JACHTF010000020.1"/>
</dbReference>
<dbReference type="EMBL" id="JACHTF010000020">
    <property type="protein sequence ID" value="MBB1061916.1"/>
    <property type="molecule type" value="Genomic_DNA"/>
</dbReference>
<protein>
    <submittedName>
        <fullName evidence="1">Uncharacterized protein</fullName>
    </submittedName>
</protein>
<comment type="caution">
    <text evidence="1">The sequence shown here is derived from an EMBL/GenBank/DDBJ whole genome shotgun (WGS) entry which is preliminary data.</text>
</comment>
<dbReference type="AlphaFoldDB" id="A0A7W3TP38"/>
<accession>A0A7W3TP38</accession>
<keyword evidence="2" id="KW-1185">Reference proteome</keyword>
<sequence length="81" mass="8705">MFNTHDAATSGPDQLDALADQTEGQGLQVSAEGLRTLAREWRRDQHALQAAESSLAIAAKPERLLAQLGRGRSHAITPSSR</sequence>
<evidence type="ECO:0000313" key="1">
    <source>
        <dbReference type="EMBL" id="MBB1061916.1"/>
    </source>
</evidence>
<gene>
    <name evidence="1" type="ORF">H4F98_15175</name>
</gene>
<organism evidence="1 2">
    <name type="scientific">Marilutibacter spongiae</name>
    <dbReference type="NCBI Taxonomy" id="2025720"/>
    <lineage>
        <taxon>Bacteria</taxon>
        <taxon>Pseudomonadati</taxon>
        <taxon>Pseudomonadota</taxon>
        <taxon>Gammaproteobacteria</taxon>
        <taxon>Lysobacterales</taxon>
        <taxon>Lysobacteraceae</taxon>
        <taxon>Marilutibacter</taxon>
    </lineage>
</organism>